<accession>A0A9Q1H8I2</accession>
<dbReference type="AlphaFoldDB" id="A0A9Q1H8I2"/>
<feature type="transmembrane region" description="Helical" evidence="9">
    <location>
        <begin position="460"/>
        <end position="479"/>
    </location>
</feature>
<dbReference type="OrthoDB" id="10254418at2759"/>
<keyword evidence="5 9" id="KW-0812">Transmembrane</keyword>
<dbReference type="Proteomes" id="UP001152320">
    <property type="component" value="Chromosome 8"/>
</dbReference>
<feature type="transmembrane region" description="Helical" evidence="9">
    <location>
        <begin position="196"/>
        <end position="221"/>
    </location>
</feature>
<evidence type="ECO:0008006" key="12">
    <source>
        <dbReference type="Google" id="ProtNLM"/>
    </source>
</evidence>
<name>A0A9Q1H8I2_HOLLE</name>
<proteinExistence type="predicted"/>
<dbReference type="EMBL" id="JAIZAY010000008">
    <property type="protein sequence ID" value="KAJ8037004.1"/>
    <property type="molecule type" value="Genomic_DNA"/>
</dbReference>
<evidence type="ECO:0000256" key="7">
    <source>
        <dbReference type="ARBA" id="ARBA00023136"/>
    </source>
</evidence>
<dbReference type="InterPro" id="IPR007272">
    <property type="entry name" value="Sulf_transp_TsuA/YedE"/>
</dbReference>
<feature type="compositionally biased region" description="Polar residues" evidence="8">
    <location>
        <begin position="77"/>
        <end position="104"/>
    </location>
</feature>
<evidence type="ECO:0000256" key="9">
    <source>
        <dbReference type="SAM" id="Phobius"/>
    </source>
</evidence>
<feature type="transmembrane region" description="Helical" evidence="9">
    <location>
        <begin position="431"/>
        <end position="454"/>
    </location>
</feature>
<feature type="transmembrane region" description="Helical" evidence="9">
    <location>
        <begin position="491"/>
        <end position="517"/>
    </location>
</feature>
<protein>
    <recommendedName>
        <fullName evidence="12">Sulphur transport domain-containing protein</fullName>
    </recommendedName>
</protein>
<feature type="transmembrane region" description="Helical" evidence="9">
    <location>
        <begin position="280"/>
        <end position="300"/>
    </location>
</feature>
<feature type="transmembrane region" description="Helical" evidence="9">
    <location>
        <begin position="371"/>
        <end position="391"/>
    </location>
</feature>
<keyword evidence="3" id="KW-1003">Cell membrane</keyword>
<comment type="subcellular location">
    <subcellularLocation>
        <location evidence="1">Cell inner membrane</location>
        <topology evidence="1">Multi-pass membrane protein</topology>
    </subcellularLocation>
</comment>
<organism evidence="10 11">
    <name type="scientific">Holothuria leucospilota</name>
    <name type="common">Black long sea cucumber</name>
    <name type="synonym">Mertensiothuria leucospilota</name>
    <dbReference type="NCBI Taxonomy" id="206669"/>
    <lineage>
        <taxon>Eukaryota</taxon>
        <taxon>Metazoa</taxon>
        <taxon>Echinodermata</taxon>
        <taxon>Eleutherozoa</taxon>
        <taxon>Echinozoa</taxon>
        <taxon>Holothuroidea</taxon>
        <taxon>Aspidochirotacea</taxon>
        <taxon>Aspidochirotida</taxon>
        <taxon>Holothuriidae</taxon>
        <taxon>Holothuria</taxon>
    </lineage>
</organism>
<dbReference type="GO" id="GO:0005886">
    <property type="term" value="C:plasma membrane"/>
    <property type="evidence" value="ECO:0007669"/>
    <property type="project" value="UniProtKB-SubCell"/>
</dbReference>
<dbReference type="PANTHER" id="PTHR30574">
    <property type="entry name" value="INNER MEMBRANE PROTEIN YEDE"/>
    <property type="match status" value="1"/>
</dbReference>
<sequence>MTDVVMDISSLVELEDGASEILLPGEISRNPKQTNNGLGDNRSDQDSGNGTRSSSDGSINKSNNNEVADKTGRDNPAFSTSSDGKVTDLQGNGTMFSRENSSVKQRTDLNHCNGTEHKSTMNGMEYHEMTANGQKKKLEEAEKQNVKPPLTGKDIFEIVSKLVACFLCGMVMGLALEKGRVFEPRSIRCQFTYQTWIMMKMFLSAVATGLLCLGALSILPFTKQSFENARQEYVSCLTTKGVLTATIGGMLLGAGMALSGACPGMVLAQVGAWVGGGSGLVTFVGCLTGAFVYGVCNPFFEKHLGRSAPYQKQLADDWISKLPFAFFAFSLCAVMAAIVVGLEFWKPWRTEILPSPAENFTTTWFMTDYAWPPYVAGILIGCLQIPLVLVVKDTIGGSSSYCTISSQVLVTKRMEAAIPYLAKFKRGVSSWWQVFFVLGVIFGAMLSSLISHTIAQTDGVGWAVSFIGGFVMLFGARVGGGCTSGHGLSGVGVLALVSFVAVASMFVGGTIVGVIGWGLEKGDVIKVFCPLNGSEGVSS</sequence>
<dbReference type="Pfam" id="PF04143">
    <property type="entry name" value="Sulf_transp"/>
    <property type="match status" value="1"/>
</dbReference>
<evidence type="ECO:0000256" key="1">
    <source>
        <dbReference type="ARBA" id="ARBA00004429"/>
    </source>
</evidence>
<feature type="region of interest" description="Disordered" evidence="8">
    <location>
        <begin position="22"/>
        <end position="119"/>
    </location>
</feature>
<evidence type="ECO:0000256" key="5">
    <source>
        <dbReference type="ARBA" id="ARBA00022692"/>
    </source>
</evidence>
<feature type="compositionally biased region" description="Basic and acidic residues" evidence="8">
    <location>
        <begin position="105"/>
        <end position="119"/>
    </location>
</feature>
<comment type="caution">
    <text evidence="10">The sequence shown here is derived from an EMBL/GenBank/DDBJ whole genome shotgun (WGS) entry which is preliminary data.</text>
</comment>
<evidence type="ECO:0000256" key="3">
    <source>
        <dbReference type="ARBA" id="ARBA00022475"/>
    </source>
</evidence>
<evidence type="ECO:0000256" key="2">
    <source>
        <dbReference type="ARBA" id="ARBA00022448"/>
    </source>
</evidence>
<keyword evidence="4" id="KW-0997">Cell inner membrane</keyword>
<evidence type="ECO:0000256" key="8">
    <source>
        <dbReference type="SAM" id="MobiDB-lite"/>
    </source>
</evidence>
<feature type="transmembrane region" description="Helical" evidence="9">
    <location>
        <begin position="321"/>
        <end position="345"/>
    </location>
</feature>
<evidence type="ECO:0000313" key="11">
    <source>
        <dbReference type="Proteomes" id="UP001152320"/>
    </source>
</evidence>
<feature type="compositionally biased region" description="Polar residues" evidence="8">
    <location>
        <begin position="46"/>
        <end position="66"/>
    </location>
</feature>
<reference evidence="10" key="1">
    <citation type="submission" date="2021-10" db="EMBL/GenBank/DDBJ databases">
        <title>Tropical sea cucumber genome reveals ecological adaptation and Cuvierian tubules defense mechanism.</title>
        <authorList>
            <person name="Chen T."/>
        </authorList>
    </citation>
    <scope>NUCLEOTIDE SEQUENCE</scope>
    <source>
        <strain evidence="10">Nanhai2018</strain>
        <tissue evidence="10">Muscle</tissue>
    </source>
</reference>
<keyword evidence="11" id="KW-1185">Reference proteome</keyword>
<keyword evidence="2" id="KW-0813">Transport</keyword>
<evidence type="ECO:0000256" key="4">
    <source>
        <dbReference type="ARBA" id="ARBA00022519"/>
    </source>
</evidence>
<evidence type="ECO:0000256" key="6">
    <source>
        <dbReference type="ARBA" id="ARBA00022989"/>
    </source>
</evidence>
<keyword evidence="7 9" id="KW-0472">Membrane</keyword>
<gene>
    <name evidence="10" type="ORF">HOLleu_17705</name>
</gene>
<keyword evidence="6 9" id="KW-1133">Transmembrane helix</keyword>
<evidence type="ECO:0000313" key="10">
    <source>
        <dbReference type="EMBL" id="KAJ8037004.1"/>
    </source>
</evidence>
<feature type="transmembrane region" description="Helical" evidence="9">
    <location>
        <begin position="242"/>
        <end position="268"/>
    </location>
</feature>
<dbReference type="PANTHER" id="PTHR30574:SF1">
    <property type="entry name" value="SULPHUR TRANSPORT DOMAIN-CONTAINING PROTEIN"/>
    <property type="match status" value="1"/>
</dbReference>